<name>A0A0C2VZT5_9BACL</name>
<keyword evidence="3" id="KW-1185">Reference proteome</keyword>
<dbReference type="PATRIC" id="fig|889306.3.peg.1358"/>
<evidence type="ECO:0000256" key="1">
    <source>
        <dbReference type="SAM" id="SignalP"/>
    </source>
</evidence>
<protein>
    <submittedName>
        <fullName evidence="2">Uncharacterized protein</fullName>
    </submittedName>
</protein>
<reference evidence="2 3" key="1">
    <citation type="submission" date="2015-01" db="EMBL/GenBank/DDBJ databases">
        <title>Genome sequencing of Jeotgalibacillus soli.</title>
        <authorList>
            <person name="Goh K.M."/>
            <person name="Chan K.-G."/>
            <person name="Yaakop A.S."/>
            <person name="Ee R."/>
            <person name="Gan H.M."/>
            <person name="Chan C.S."/>
        </authorList>
    </citation>
    <scope>NUCLEOTIDE SEQUENCE [LARGE SCALE GENOMIC DNA]</scope>
    <source>
        <strain evidence="2 3">P9</strain>
    </source>
</reference>
<proteinExistence type="predicted"/>
<organism evidence="2 3">
    <name type="scientific">Jeotgalibacillus soli</name>
    <dbReference type="NCBI Taxonomy" id="889306"/>
    <lineage>
        <taxon>Bacteria</taxon>
        <taxon>Bacillati</taxon>
        <taxon>Bacillota</taxon>
        <taxon>Bacilli</taxon>
        <taxon>Bacillales</taxon>
        <taxon>Caryophanaceae</taxon>
        <taxon>Jeotgalibacillus</taxon>
    </lineage>
</organism>
<evidence type="ECO:0000313" key="3">
    <source>
        <dbReference type="Proteomes" id="UP000031938"/>
    </source>
</evidence>
<keyword evidence="1" id="KW-0732">Signal</keyword>
<sequence length="244" mass="27099">MKVKLFMLFLIIGLLAGCGAGNVTSSVNGEGENANPAGSEETAETADAVQEETNETVESSEEEQVLVENEQNGFKKYRAPSNVTKVFKQDEFEIYHDIIDQNENFVQELTRFGDAVTLNIFKWTEEEMSNVYKEENPQSTQSMISNFQTVESPSDAMSLTRTGMGDGPEWEVIAQNEEITVPYAAYTEVLVMKQTISSEASDQKTVTTRYYAPNVGLIKETIETDGENATVINTELSNITELAR</sequence>
<dbReference type="RefSeq" id="WP_041087158.1">
    <property type="nucleotide sequence ID" value="NZ_JXRP01000009.1"/>
</dbReference>
<feature type="signal peptide" evidence="1">
    <location>
        <begin position="1"/>
        <end position="20"/>
    </location>
</feature>
<accession>A0A0C2VZT5</accession>
<feature type="chain" id="PRO_5039376735" evidence="1">
    <location>
        <begin position="21"/>
        <end position="244"/>
    </location>
</feature>
<dbReference type="AlphaFoldDB" id="A0A0C2VZT5"/>
<dbReference type="PROSITE" id="PS51257">
    <property type="entry name" value="PROKAR_LIPOPROTEIN"/>
    <property type="match status" value="1"/>
</dbReference>
<gene>
    <name evidence="2" type="ORF">KP78_13490</name>
</gene>
<dbReference type="OrthoDB" id="2837979at2"/>
<dbReference type="Proteomes" id="UP000031938">
    <property type="component" value="Unassembled WGS sequence"/>
</dbReference>
<dbReference type="EMBL" id="JXRP01000009">
    <property type="protein sequence ID" value="KIL49881.1"/>
    <property type="molecule type" value="Genomic_DNA"/>
</dbReference>
<comment type="caution">
    <text evidence="2">The sequence shown here is derived from an EMBL/GenBank/DDBJ whole genome shotgun (WGS) entry which is preliminary data.</text>
</comment>
<evidence type="ECO:0000313" key="2">
    <source>
        <dbReference type="EMBL" id="KIL49881.1"/>
    </source>
</evidence>